<organism evidence="6 7">
    <name type="scientific">Cobetia marina</name>
    <name type="common">Deleya marina</name>
    <dbReference type="NCBI Taxonomy" id="28258"/>
    <lineage>
        <taxon>Bacteria</taxon>
        <taxon>Pseudomonadati</taxon>
        <taxon>Pseudomonadota</taxon>
        <taxon>Gammaproteobacteria</taxon>
        <taxon>Oceanospirillales</taxon>
        <taxon>Halomonadaceae</taxon>
        <taxon>Cobetia</taxon>
    </lineage>
</organism>
<feature type="domain" description="Transglycosylase SLT" evidence="4">
    <location>
        <begin position="495"/>
        <end position="604"/>
    </location>
</feature>
<dbReference type="PANTHER" id="PTHR37423:SF5">
    <property type="entry name" value="SOLUBLE LYTIC MUREIN TRANSGLYCOSYLASE"/>
    <property type="match status" value="1"/>
</dbReference>
<dbReference type="SUPFAM" id="SSF48435">
    <property type="entry name" value="Bacterial muramidases"/>
    <property type="match status" value="1"/>
</dbReference>
<dbReference type="InterPro" id="IPR037061">
    <property type="entry name" value="Lytic_TGlycoase_superhlx_L_sf"/>
</dbReference>
<feature type="domain" description="Lytic transglycosylase superhelical linker" evidence="5">
    <location>
        <begin position="417"/>
        <end position="483"/>
    </location>
</feature>
<dbReference type="InterPro" id="IPR012289">
    <property type="entry name" value="Lytic_TGlycosylase_superhlx_L"/>
</dbReference>
<dbReference type="CDD" id="cd13401">
    <property type="entry name" value="Slt70-like"/>
    <property type="match status" value="1"/>
</dbReference>
<evidence type="ECO:0000256" key="3">
    <source>
        <dbReference type="SAM" id="SignalP"/>
    </source>
</evidence>
<dbReference type="EMBL" id="JBAKAP010000004">
    <property type="protein sequence ID" value="MEL0616279.1"/>
    <property type="molecule type" value="Genomic_DNA"/>
</dbReference>
<evidence type="ECO:0000259" key="4">
    <source>
        <dbReference type="Pfam" id="PF01464"/>
    </source>
</evidence>
<dbReference type="SUPFAM" id="SSF53955">
    <property type="entry name" value="Lysozyme-like"/>
    <property type="match status" value="1"/>
</dbReference>
<dbReference type="InterPro" id="IPR023346">
    <property type="entry name" value="Lysozyme-like_dom_sf"/>
</dbReference>
<name>A0ABU9GCS9_COBMA</name>
<evidence type="ECO:0000256" key="2">
    <source>
        <dbReference type="ARBA" id="ARBA00022729"/>
    </source>
</evidence>
<evidence type="ECO:0000259" key="5">
    <source>
        <dbReference type="Pfam" id="PF14718"/>
    </source>
</evidence>
<dbReference type="Pfam" id="PF01464">
    <property type="entry name" value="SLT"/>
    <property type="match status" value="1"/>
</dbReference>
<dbReference type="Proteomes" id="UP001378242">
    <property type="component" value="Unassembled WGS sequence"/>
</dbReference>
<dbReference type="InterPro" id="IPR008939">
    <property type="entry name" value="Lytic_TGlycosylase_superhlx_U"/>
</dbReference>
<dbReference type="Gene3D" id="1.10.530.10">
    <property type="match status" value="1"/>
</dbReference>
<dbReference type="InterPro" id="IPR000189">
    <property type="entry name" value="Transglyc_AS"/>
</dbReference>
<dbReference type="PANTHER" id="PTHR37423">
    <property type="entry name" value="SOLUBLE LYTIC MUREIN TRANSGLYCOSYLASE-RELATED"/>
    <property type="match status" value="1"/>
</dbReference>
<dbReference type="RefSeq" id="WP_341542050.1">
    <property type="nucleotide sequence ID" value="NZ_JBAKAP010000004.1"/>
</dbReference>
<protein>
    <submittedName>
        <fullName evidence="6">Transglycosylase SLT domain-containing protein</fullName>
    </submittedName>
</protein>
<accession>A0ABU9GCS9</accession>
<dbReference type="Gene3D" id="1.25.20.10">
    <property type="entry name" value="Bacterial muramidases"/>
    <property type="match status" value="1"/>
</dbReference>
<feature type="chain" id="PRO_5046434900" evidence="3">
    <location>
        <begin position="42"/>
        <end position="664"/>
    </location>
</feature>
<proteinExistence type="inferred from homology"/>
<comment type="similarity">
    <text evidence="1">Belongs to the transglycosylase Slt family.</text>
</comment>
<dbReference type="Pfam" id="PF14718">
    <property type="entry name" value="SLT_L"/>
    <property type="match status" value="1"/>
</dbReference>
<sequence length="664" mass="74401">MTLGKFVSPPGRGARAMRRFTSLRHLTSLGLLLGLSLPLQAATPSDQSFRAALEDARAKRFQDIQQVAVNGHVLEGYIEYHQLKARLPYATPAEVLSFMERHADSPLAEWMRGQAISAYGRTGRHDALLEVSDGVPAGASRQCHYYTAQLSNDFASASQGGLKLWHVSGSQDSACDPLFSTLRERGVIDDQVVWERMMLAWAAGQGSMVSYLERQLSGNWQQAIAAREQLDGNFAAITRIPTDLGHGGHAFAALSVATMHGFVRADTEAALEAWRKVSPHMPLSDEQRHEVERDLAWYSLVRDIPNNQGWVDERLAMLDDEELFDLRMRNAIRDGAWGEVREWVLKMPERFSGEARYQYWLGRADDSLGRRDEARAAWARASGERNFYGFLASDRIGKAYSLNRDDQTFDDAQLAEIARTPAVRRVRALMEIDEIGLARSEWFNAVSQADDAGARRLAAYALKQQWYDLTVFATIRGKLWDGLSWRFPPAWQQDFQRYGANAGVDPWMLMALARRESAFNPTATSPVGARGLMQLMPGTAAKVSRDLGLATPSHAALGDPDTNIRLGSTYIREMLDRYSGNRLAAAAAYNAGPGRVDRWLADTPREYDRFVERIPFKETREYVKAVLAYRVIFESLAKGTSDGVRVVSEREVNQPYTTALVDRR</sequence>
<dbReference type="InterPro" id="IPR008258">
    <property type="entry name" value="Transglycosylase_SLT_dom_1"/>
</dbReference>
<evidence type="ECO:0000313" key="6">
    <source>
        <dbReference type="EMBL" id="MEL0616279.1"/>
    </source>
</evidence>
<reference evidence="6 7" key="1">
    <citation type="submission" date="2024-02" db="EMBL/GenBank/DDBJ databases">
        <title>Bacteria isolated from the canopy kelp, Nereocystis luetkeana.</title>
        <authorList>
            <person name="Pfister C.A."/>
            <person name="Younker I.T."/>
            <person name="Light S.H."/>
        </authorList>
    </citation>
    <scope>NUCLEOTIDE SEQUENCE [LARGE SCALE GENOMIC DNA]</scope>
    <source>
        <strain evidence="6 7">TI.5.07</strain>
    </source>
</reference>
<evidence type="ECO:0000313" key="7">
    <source>
        <dbReference type="Proteomes" id="UP001378242"/>
    </source>
</evidence>
<gene>
    <name evidence="6" type="ORF">V6243_05495</name>
</gene>
<dbReference type="Gene3D" id="1.10.1240.20">
    <property type="entry name" value="Lytic transglycosylase, superhelical linker domain"/>
    <property type="match status" value="1"/>
</dbReference>
<keyword evidence="7" id="KW-1185">Reference proteome</keyword>
<comment type="caution">
    <text evidence="6">The sequence shown here is derived from an EMBL/GenBank/DDBJ whole genome shotgun (WGS) entry which is preliminary data.</text>
</comment>
<feature type="signal peptide" evidence="3">
    <location>
        <begin position="1"/>
        <end position="41"/>
    </location>
</feature>
<dbReference type="PROSITE" id="PS00922">
    <property type="entry name" value="TRANSGLYCOSYLASE"/>
    <property type="match status" value="1"/>
</dbReference>
<keyword evidence="2 3" id="KW-0732">Signal</keyword>
<evidence type="ECO:0000256" key="1">
    <source>
        <dbReference type="ARBA" id="ARBA00007734"/>
    </source>
</evidence>